<feature type="transmembrane region" description="Helical" evidence="9">
    <location>
        <begin position="32"/>
        <end position="55"/>
    </location>
</feature>
<keyword evidence="8 9" id="KW-0472">Membrane</keyword>
<feature type="transmembrane region" description="Helical" evidence="9">
    <location>
        <begin position="271"/>
        <end position="292"/>
    </location>
</feature>
<keyword evidence="7 9" id="KW-1133">Transmembrane helix</keyword>
<evidence type="ECO:0000256" key="5">
    <source>
        <dbReference type="ARBA" id="ARBA00022475"/>
    </source>
</evidence>
<proteinExistence type="inferred from homology"/>
<keyword evidence="6 9" id="KW-0812">Transmembrane</keyword>
<dbReference type="GO" id="GO:0032217">
    <property type="term" value="F:riboflavin transmembrane transporter activity"/>
    <property type="evidence" value="ECO:0007669"/>
    <property type="project" value="UniProtKB-UniRule"/>
</dbReference>
<feature type="transmembrane region" description="Helical" evidence="9">
    <location>
        <begin position="366"/>
        <end position="392"/>
    </location>
</feature>
<dbReference type="SUPFAM" id="SSF103473">
    <property type="entry name" value="MFS general substrate transporter"/>
    <property type="match status" value="1"/>
</dbReference>
<comment type="similarity">
    <text evidence="3 9">Belongs to the riboflavin transporter family.</text>
</comment>
<feature type="transmembrane region" description="Helical" evidence="9">
    <location>
        <begin position="135"/>
        <end position="158"/>
    </location>
</feature>
<comment type="function">
    <text evidence="9">Plasma membrane transporter mediating the uptake by cells of the water soluble vitamin B2/riboflavin that plays a key role in biochemical oxidation-reduction reactions of the carbohydrate, lipid, and amino acid metabolism.</text>
</comment>
<feature type="transmembrane region" description="Helical" evidence="9">
    <location>
        <begin position="399"/>
        <end position="422"/>
    </location>
</feature>
<dbReference type="GO" id="GO:0005886">
    <property type="term" value="C:plasma membrane"/>
    <property type="evidence" value="ECO:0007669"/>
    <property type="project" value="UniProtKB-SubCell"/>
</dbReference>
<evidence type="ECO:0000256" key="8">
    <source>
        <dbReference type="ARBA" id="ARBA00023136"/>
    </source>
</evidence>
<evidence type="ECO:0000256" key="4">
    <source>
        <dbReference type="ARBA" id="ARBA00022448"/>
    </source>
</evidence>
<dbReference type="InterPro" id="IPR009357">
    <property type="entry name" value="Riboflavin_transptr"/>
</dbReference>
<comment type="subcellular location">
    <subcellularLocation>
        <location evidence="2 9">Cell membrane</location>
        <topology evidence="2 9">Multi-pass membrane protein</topology>
    </subcellularLocation>
</comment>
<evidence type="ECO:0000256" key="7">
    <source>
        <dbReference type="ARBA" id="ARBA00022989"/>
    </source>
</evidence>
<dbReference type="PANTHER" id="PTHR12929">
    <property type="entry name" value="SOLUTE CARRIER FAMILY 52"/>
    <property type="match status" value="1"/>
</dbReference>
<accession>A0AAV7V5B5</accession>
<organism evidence="10 11">
    <name type="scientific">Pleurodeles waltl</name>
    <name type="common">Iberian ribbed newt</name>
    <dbReference type="NCBI Taxonomy" id="8319"/>
    <lineage>
        <taxon>Eukaryota</taxon>
        <taxon>Metazoa</taxon>
        <taxon>Chordata</taxon>
        <taxon>Craniata</taxon>
        <taxon>Vertebrata</taxon>
        <taxon>Euteleostomi</taxon>
        <taxon>Amphibia</taxon>
        <taxon>Batrachia</taxon>
        <taxon>Caudata</taxon>
        <taxon>Salamandroidea</taxon>
        <taxon>Salamandridae</taxon>
        <taxon>Pleurodelinae</taxon>
        <taxon>Pleurodeles</taxon>
    </lineage>
</organism>
<dbReference type="Proteomes" id="UP001066276">
    <property type="component" value="Chromosome 2_2"/>
</dbReference>
<dbReference type="PANTHER" id="PTHR12929:SF6">
    <property type="entry name" value="SOLUTE CARRIER FAMILY 52, RIBOFLAVIN TRANSPORTER, MEMBER 3-B"/>
    <property type="match status" value="1"/>
</dbReference>
<sequence length="440" mass="47510">MLACLLGMGSWVAINGMWVELPLIVHQIPEGWYLPSYLTILIQLANVGPLIVTLVHRFWPGRLNEVGVIYSIICIGVLACMLLAFFWRETTVVAGAPRSTALLVLMFFLSVVDCTSSVTFLPFMMRLKSHYLTTYFIGEGLSGLVPGLVALAQGAGVVHCVNASQVLTITTSNGSEGHKLQAWYQPARFSVQVFFLFLGCMMATCLVAFFLLNHLPVVRRERAKVRLQVNGREDSSGVKIVEVRPMISPVEGIKGLGKSSFGAGTYTWPQVIYIFILLAWANALTNAVLPSVQSYSCLPYGSSAYHLSATLAALANPLACFVAMFLPNRSLKMMGVLTAAGSGIGCYIMAMAALSPCPPLLHHHGGVVLIVLAWVLFVGTLSYVKVMIGLILRDEGHSALVWCGAVVQLGSMVGALIMFPLVSVYSLFQSGDPCDISCPP</sequence>
<name>A0AAV7V5B5_PLEWA</name>
<comment type="catalytic activity">
    <reaction evidence="1 9">
        <text>riboflavin(in) = riboflavin(out)</text>
        <dbReference type="Rhea" id="RHEA:35015"/>
        <dbReference type="ChEBI" id="CHEBI:57986"/>
    </reaction>
</comment>
<evidence type="ECO:0000256" key="3">
    <source>
        <dbReference type="ARBA" id="ARBA00006366"/>
    </source>
</evidence>
<dbReference type="InterPro" id="IPR036259">
    <property type="entry name" value="MFS_trans_sf"/>
</dbReference>
<keyword evidence="11" id="KW-1185">Reference proteome</keyword>
<dbReference type="AlphaFoldDB" id="A0AAV7V5B5"/>
<feature type="transmembrane region" description="Helical" evidence="9">
    <location>
        <begin position="189"/>
        <end position="212"/>
    </location>
</feature>
<feature type="transmembrane region" description="Helical" evidence="9">
    <location>
        <begin position="67"/>
        <end position="87"/>
    </location>
</feature>
<evidence type="ECO:0000256" key="9">
    <source>
        <dbReference type="RuleBase" id="RU368035"/>
    </source>
</evidence>
<keyword evidence="4 9" id="KW-0813">Transport</keyword>
<dbReference type="EMBL" id="JANPWB010000004">
    <property type="protein sequence ID" value="KAJ1195369.1"/>
    <property type="molecule type" value="Genomic_DNA"/>
</dbReference>
<dbReference type="Pfam" id="PF06237">
    <property type="entry name" value="SLC52_ribofla_tr"/>
    <property type="match status" value="1"/>
</dbReference>
<comment type="caution">
    <text evidence="10">The sequence shown here is derived from an EMBL/GenBank/DDBJ whole genome shotgun (WGS) entry which is preliminary data.</text>
</comment>
<evidence type="ECO:0000313" key="10">
    <source>
        <dbReference type="EMBL" id="KAJ1195369.1"/>
    </source>
</evidence>
<gene>
    <name evidence="10" type="ORF">NDU88_004649</name>
</gene>
<evidence type="ECO:0000256" key="2">
    <source>
        <dbReference type="ARBA" id="ARBA00004651"/>
    </source>
</evidence>
<reference evidence="10" key="1">
    <citation type="journal article" date="2022" name="bioRxiv">
        <title>Sequencing and chromosome-scale assembly of the giantPleurodeles waltlgenome.</title>
        <authorList>
            <person name="Brown T."/>
            <person name="Elewa A."/>
            <person name="Iarovenko S."/>
            <person name="Subramanian E."/>
            <person name="Araus A.J."/>
            <person name="Petzold A."/>
            <person name="Susuki M."/>
            <person name="Suzuki K.-i.T."/>
            <person name="Hayashi T."/>
            <person name="Toyoda A."/>
            <person name="Oliveira C."/>
            <person name="Osipova E."/>
            <person name="Leigh N.D."/>
            <person name="Simon A."/>
            <person name="Yun M.H."/>
        </authorList>
    </citation>
    <scope>NUCLEOTIDE SEQUENCE</scope>
    <source>
        <strain evidence="10">20211129_DDA</strain>
        <tissue evidence="10">Liver</tissue>
    </source>
</reference>
<evidence type="ECO:0000313" key="11">
    <source>
        <dbReference type="Proteomes" id="UP001066276"/>
    </source>
</evidence>
<feature type="transmembrane region" description="Helical" evidence="9">
    <location>
        <begin position="333"/>
        <end position="354"/>
    </location>
</feature>
<keyword evidence="5 9" id="KW-1003">Cell membrane</keyword>
<evidence type="ECO:0000256" key="6">
    <source>
        <dbReference type="ARBA" id="ARBA00022692"/>
    </source>
</evidence>
<evidence type="ECO:0000256" key="1">
    <source>
        <dbReference type="ARBA" id="ARBA00000215"/>
    </source>
</evidence>
<feature type="transmembrane region" description="Helical" evidence="9">
    <location>
        <begin position="99"/>
        <end position="123"/>
    </location>
</feature>
<protein>
    <recommendedName>
        <fullName evidence="9">Riboflavin transporter</fullName>
    </recommendedName>
</protein>
<feature type="transmembrane region" description="Helical" evidence="9">
    <location>
        <begin position="304"/>
        <end position="326"/>
    </location>
</feature>